<dbReference type="AlphaFoldDB" id="A0AAN5I991"/>
<dbReference type="GO" id="GO:0003723">
    <property type="term" value="F:RNA binding"/>
    <property type="evidence" value="ECO:0007669"/>
    <property type="project" value="UniProtKB-UniRule"/>
</dbReference>
<proteinExistence type="inferred from homology"/>
<dbReference type="PROSITE" id="PS51192">
    <property type="entry name" value="HELICASE_ATP_BIND_1"/>
    <property type="match status" value="1"/>
</dbReference>
<keyword evidence="4 7" id="KW-0694">RNA-binding</keyword>
<keyword evidence="1 7" id="KW-0547">Nucleotide-binding</keyword>
<accession>A0AAN5I991</accession>
<gene>
    <name evidence="11" type="ORF">PMAYCL1PPCAC_26040</name>
</gene>
<evidence type="ECO:0000256" key="7">
    <source>
        <dbReference type="RuleBase" id="RU365068"/>
    </source>
</evidence>
<evidence type="ECO:0000256" key="8">
    <source>
        <dbReference type="SAM" id="MobiDB-lite"/>
    </source>
</evidence>
<dbReference type="CDD" id="cd17957">
    <property type="entry name" value="DEADc_DDX52"/>
    <property type="match status" value="1"/>
</dbReference>
<dbReference type="EMBL" id="BTRK01000005">
    <property type="protein sequence ID" value="GMR55845.1"/>
    <property type="molecule type" value="Genomic_DNA"/>
</dbReference>
<comment type="similarity">
    <text evidence="5">Belongs to the DEAD box helicase family. DDX52/ROK1 subfamily.</text>
</comment>
<comment type="function">
    <text evidence="7">RNA helicase.</text>
</comment>
<dbReference type="CDD" id="cd18787">
    <property type="entry name" value="SF2_C_DEAD"/>
    <property type="match status" value="1"/>
</dbReference>
<evidence type="ECO:0000256" key="5">
    <source>
        <dbReference type="ARBA" id="ARBA00024355"/>
    </source>
</evidence>
<dbReference type="InterPro" id="IPR014001">
    <property type="entry name" value="Helicase_ATP-bd"/>
</dbReference>
<feature type="domain" description="Helicase C-terminal" evidence="10">
    <location>
        <begin position="400"/>
        <end position="546"/>
    </location>
</feature>
<feature type="non-terminal residue" evidence="11">
    <location>
        <position position="633"/>
    </location>
</feature>
<dbReference type="InterPro" id="IPR027417">
    <property type="entry name" value="P-loop_NTPase"/>
</dbReference>
<dbReference type="PROSITE" id="PS51194">
    <property type="entry name" value="HELICASE_CTER"/>
    <property type="match status" value="1"/>
</dbReference>
<comment type="catalytic activity">
    <reaction evidence="6 7">
        <text>ATP + H2O = ADP + phosphate + H(+)</text>
        <dbReference type="Rhea" id="RHEA:13065"/>
        <dbReference type="ChEBI" id="CHEBI:15377"/>
        <dbReference type="ChEBI" id="CHEBI:15378"/>
        <dbReference type="ChEBI" id="CHEBI:30616"/>
        <dbReference type="ChEBI" id="CHEBI:43474"/>
        <dbReference type="ChEBI" id="CHEBI:456216"/>
        <dbReference type="EC" id="3.6.4.13"/>
    </reaction>
</comment>
<dbReference type="InterPro" id="IPR044764">
    <property type="entry name" value="DDX52/Rok1_DEADc"/>
</dbReference>
<dbReference type="GO" id="GO:0030490">
    <property type="term" value="P:maturation of SSU-rRNA"/>
    <property type="evidence" value="ECO:0007669"/>
    <property type="project" value="InterPro"/>
</dbReference>
<reference evidence="12" key="1">
    <citation type="submission" date="2022-10" db="EMBL/GenBank/DDBJ databases">
        <title>Genome assembly of Pristionchus species.</title>
        <authorList>
            <person name="Yoshida K."/>
            <person name="Sommer R.J."/>
        </authorList>
    </citation>
    <scope>NUCLEOTIDE SEQUENCE [LARGE SCALE GENOMIC DNA]</scope>
    <source>
        <strain evidence="12">RS5460</strain>
    </source>
</reference>
<dbReference type="Pfam" id="PF00271">
    <property type="entry name" value="Helicase_C"/>
    <property type="match status" value="1"/>
</dbReference>
<evidence type="ECO:0000256" key="2">
    <source>
        <dbReference type="ARBA" id="ARBA00022801"/>
    </source>
</evidence>
<keyword evidence="12" id="KW-1185">Reference proteome</keyword>
<evidence type="ECO:0000259" key="10">
    <source>
        <dbReference type="PROSITE" id="PS51194"/>
    </source>
</evidence>
<dbReference type="Pfam" id="PF00270">
    <property type="entry name" value="DEAD"/>
    <property type="match status" value="1"/>
</dbReference>
<evidence type="ECO:0000256" key="4">
    <source>
        <dbReference type="ARBA" id="ARBA00022884"/>
    </source>
</evidence>
<keyword evidence="7" id="KW-0347">Helicase</keyword>
<evidence type="ECO:0000256" key="1">
    <source>
        <dbReference type="ARBA" id="ARBA00022741"/>
    </source>
</evidence>
<feature type="region of interest" description="Disordered" evidence="8">
    <location>
        <begin position="573"/>
        <end position="633"/>
    </location>
</feature>
<dbReference type="PANTHER" id="PTHR24031">
    <property type="entry name" value="RNA HELICASE"/>
    <property type="match status" value="1"/>
</dbReference>
<dbReference type="GO" id="GO:0016787">
    <property type="term" value="F:hydrolase activity"/>
    <property type="evidence" value="ECO:0007669"/>
    <property type="project" value="UniProtKB-KW"/>
</dbReference>
<keyword evidence="3 7" id="KW-0067">ATP-binding</keyword>
<dbReference type="Proteomes" id="UP001328107">
    <property type="component" value="Unassembled WGS sequence"/>
</dbReference>
<dbReference type="SUPFAM" id="SSF52540">
    <property type="entry name" value="P-loop containing nucleoside triphosphate hydrolases"/>
    <property type="match status" value="1"/>
</dbReference>
<evidence type="ECO:0000313" key="12">
    <source>
        <dbReference type="Proteomes" id="UP001328107"/>
    </source>
</evidence>
<protein>
    <recommendedName>
        <fullName evidence="7">ATP-dependent RNA helicase</fullName>
        <ecNumber evidence="7">3.6.4.13</ecNumber>
    </recommendedName>
</protein>
<dbReference type="InterPro" id="IPR001650">
    <property type="entry name" value="Helicase_C-like"/>
</dbReference>
<dbReference type="SMART" id="SM00487">
    <property type="entry name" value="DEXDc"/>
    <property type="match status" value="1"/>
</dbReference>
<organism evidence="11 12">
    <name type="scientific">Pristionchus mayeri</name>
    <dbReference type="NCBI Taxonomy" id="1317129"/>
    <lineage>
        <taxon>Eukaryota</taxon>
        <taxon>Metazoa</taxon>
        <taxon>Ecdysozoa</taxon>
        <taxon>Nematoda</taxon>
        <taxon>Chromadorea</taxon>
        <taxon>Rhabditida</taxon>
        <taxon>Rhabditina</taxon>
        <taxon>Diplogasteromorpha</taxon>
        <taxon>Diplogasteroidea</taxon>
        <taxon>Neodiplogasteridae</taxon>
        <taxon>Pristionchus</taxon>
    </lineage>
</organism>
<dbReference type="InterPro" id="IPR011545">
    <property type="entry name" value="DEAD/DEAH_box_helicase_dom"/>
</dbReference>
<dbReference type="EC" id="3.6.4.13" evidence="7"/>
<dbReference type="GO" id="GO:0003724">
    <property type="term" value="F:RNA helicase activity"/>
    <property type="evidence" value="ECO:0007669"/>
    <property type="project" value="UniProtKB-EC"/>
</dbReference>
<feature type="compositionally biased region" description="Basic residues" evidence="8">
    <location>
        <begin position="619"/>
        <end position="633"/>
    </location>
</feature>
<dbReference type="GO" id="GO:0005524">
    <property type="term" value="F:ATP binding"/>
    <property type="evidence" value="ECO:0007669"/>
    <property type="project" value="UniProtKB-UniRule"/>
</dbReference>
<name>A0AAN5I991_9BILA</name>
<feature type="domain" description="Helicase ATP-binding" evidence="9">
    <location>
        <begin position="162"/>
        <end position="372"/>
    </location>
</feature>
<evidence type="ECO:0000313" key="11">
    <source>
        <dbReference type="EMBL" id="GMR55845.1"/>
    </source>
</evidence>
<evidence type="ECO:0000256" key="3">
    <source>
        <dbReference type="ARBA" id="ARBA00022840"/>
    </source>
</evidence>
<keyword evidence="2 7" id="KW-0378">Hydrolase</keyword>
<sequence length="633" mass="70756">MVANDILKKLTFGVKKPVKSKKDQASAKSSEKELRLRIVPEEVKRVLKEEVVENKEEDVQKEEIDSDGIPDSFTILAGSKLASEVDKKKKQKRKRRAEGNTAEHRLQMIARLRRVNRMFSWGDDIPEPIIDWTDIPEMSERIRSNLAASLIVDPSPIQMQAIPMMMARRNVLASAPTGSGKTLAFALPLILDVLKTRLLSSTTVAPAASPAPSVVGQKPAKKKAKLAEKIKDQPEVAKDRVLAIVLEPTRELAKQTYRQILKFAEGVDVTCALLEEEDKMEGRIDILVSTPNRLVHRLEKIDLSGSRWMVVDESDRLFDNTEGDEKCFRNQLAAIYKACDVSKDIRRAFFSATFSYEVEEWCKENLDNVAILCIGERNSSNSSVQQQLVFTGSEQGKIVALRDLLYTRFEPPAIVFVQSKERARQLMSAISGMATSVPTTLITSEKSAQQREAALEAFRSGRAWVLVCTEIMGRGLDLPAVNLVVNFDLPASIVSYIHRVGRTGRGGRSGRAITYFTEHDLAMVRPIANVISQAGFEVPPYTLLLKAPTKKDKKYALKHAPKRNDVAFLRKKMVKKGGERKEEGGKGRAEGGGRGEKGERSEKKEKKKLNKVKEGKVVKKDKKVVKKKKKVVE</sequence>
<dbReference type="Gene3D" id="3.40.50.300">
    <property type="entry name" value="P-loop containing nucleotide triphosphate hydrolases"/>
    <property type="match status" value="2"/>
</dbReference>
<dbReference type="SMART" id="SM00490">
    <property type="entry name" value="HELICc"/>
    <property type="match status" value="1"/>
</dbReference>
<feature type="compositionally biased region" description="Basic and acidic residues" evidence="8">
    <location>
        <begin position="576"/>
        <end position="604"/>
    </location>
</feature>
<comment type="caution">
    <text evidence="11">The sequence shown here is derived from an EMBL/GenBank/DDBJ whole genome shotgun (WGS) entry which is preliminary data.</text>
</comment>
<evidence type="ECO:0000259" key="9">
    <source>
        <dbReference type="PROSITE" id="PS51192"/>
    </source>
</evidence>
<evidence type="ECO:0000256" key="6">
    <source>
        <dbReference type="ARBA" id="ARBA00047984"/>
    </source>
</evidence>
<comment type="domain">
    <text evidence="7">The Q motif is unique to and characteristic of the DEAD box family of RNA helicases and controls ATP binding and hydrolysis.</text>
</comment>